<dbReference type="PANTHER" id="PTHR43537">
    <property type="entry name" value="TRANSCRIPTIONAL REGULATOR, GNTR FAMILY"/>
    <property type="match status" value="1"/>
</dbReference>
<gene>
    <name evidence="6" type="ORF">ACFQFQ_28670</name>
</gene>
<keyword evidence="2" id="KW-0238">DNA-binding</keyword>
<proteinExistence type="predicted"/>
<name>A0ABW2BD07_9RHOB</name>
<dbReference type="EMBL" id="JBHSWG010000004">
    <property type="protein sequence ID" value="MFC6762638.1"/>
    <property type="molecule type" value="Genomic_DNA"/>
</dbReference>
<evidence type="ECO:0000256" key="2">
    <source>
        <dbReference type="ARBA" id="ARBA00023125"/>
    </source>
</evidence>
<dbReference type="Proteomes" id="UP001596353">
    <property type="component" value="Unassembled WGS sequence"/>
</dbReference>
<feature type="compositionally biased region" description="Low complexity" evidence="4">
    <location>
        <begin position="128"/>
        <end position="148"/>
    </location>
</feature>
<evidence type="ECO:0000259" key="5">
    <source>
        <dbReference type="PROSITE" id="PS50949"/>
    </source>
</evidence>
<dbReference type="InterPro" id="IPR036388">
    <property type="entry name" value="WH-like_DNA-bd_sf"/>
</dbReference>
<evidence type="ECO:0000256" key="4">
    <source>
        <dbReference type="SAM" id="MobiDB-lite"/>
    </source>
</evidence>
<dbReference type="SUPFAM" id="SSF46785">
    <property type="entry name" value="Winged helix' DNA-binding domain"/>
    <property type="match status" value="1"/>
</dbReference>
<feature type="region of interest" description="Disordered" evidence="4">
    <location>
        <begin position="124"/>
        <end position="148"/>
    </location>
</feature>
<accession>A0ABW2BD07</accession>
<keyword evidence="7" id="KW-1185">Reference proteome</keyword>
<comment type="caution">
    <text evidence="6">The sequence shown here is derived from an EMBL/GenBank/DDBJ whole genome shotgun (WGS) entry which is preliminary data.</text>
</comment>
<keyword evidence="3" id="KW-0804">Transcription</keyword>
<dbReference type="SMART" id="SM00345">
    <property type="entry name" value="HTH_GNTR"/>
    <property type="match status" value="1"/>
</dbReference>
<dbReference type="Gene3D" id="1.10.10.10">
    <property type="entry name" value="Winged helix-like DNA-binding domain superfamily/Winged helix DNA-binding domain"/>
    <property type="match status" value="1"/>
</dbReference>
<evidence type="ECO:0000256" key="3">
    <source>
        <dbReference type="ARBA" id="ARBA00023163"/>
    </source>
</evidence>
<dbReference type="Pfam" id="PF00392">
    <property type="entry name" value="GntR"/>
    <property type="match status" value="1"/>
</dbReference>
<evidence type="ECO:0000313" key="6">
    <source>
        <dbReference type="EMBL" id="MFC6762638.1"/>
    </source>
</evidence>
<sequence length="148" mass="16531">MPTPQFDRPLALKDQVYRILRARVRQGDLTPQDRLVDATLARDMNISRTPVREALQLMVHEGLLDTTTRGFKLSELDQTEVGHLFELRLLLEPTVAAKSAMTSDRKGADRLVACIAQAAKRRMMQRLTASTRRSTGSSKSSRHSATTG</sequence>
<evidence type="ECO:0000256" key="1">
    <source>
        <dbReference type="ARBA" id="ARBA00023015"/>
    </source>
</evidence>
<keyword evidence="1" id="KW-0805">Transcription regulation</keyword>
<reference evidence="7" key="1">
    <citation type="journal article" date="2019" name="Int. J. Syst. Evol. Microbiol.">
        <title>The Global Catalogue of Microorganisms (GCM) 10K type strain sequencing project: providing services to taxonomists for standard genome sequencing and annotation.</title>
        <authorList>
            <consortium name="The Broad Institute Genomics Platform"/>
            <consortium name="The Broad Institute Genome Sequencing Center for Infectious Disease"/>
            <person name="Wu L."/>
            <person name="Ma J."/>
        </authorList>
    </citation>
    <scope>NUCLEOTIDE SEQUENCE [LARGE SCALE GENOMIC DNA]</scope>
    <source>
        <strain evidence="7">CCUG 66188</strain>
    </source>
</reference>
<dbReference type="PROSITE" id="PS50949">
    <property type="entry name" value="HTH_GNTR"/>
    <property type="match status" value="1"/>
</dbReference>
<evidence type="ECO:0000313" key="7">
    <source>
        <dbReference type="Proteomes" id="UP001596353"/>
    </source>
</evidence>
<organism evidence="6 7">
    <name type="scientific">Sulfitobacter porphyrae</name>
    <dbReference type="NCBI Taxonomy" id="1246864"/>
    <lineage>
        <taxon>Bacteria</taxon>
        <taxon>Pseudomonadati</taxon>
        <taxon>Pseudomonadota</taxon>
        <taxon>Alphaproteobacteria</taxon>
        <taxon>Rhodobacterales</taxon>
        <taxon>Roseobacteraceae</taxon>
        <taxon>Sulfitobacter</taxon>
    </lineage>
</organism>
<protein>
    <submittedName>
        <fullName evidence="6">GntR family transcriptional regulator</fullName>
    </submittedName>
</protein>
<dbReference type="PANTHER" id="PTHR43537:SF45">
    <property type="entry name" value="GNTR FAMILY REGULATORY PROTEIN"/>
    <property type="match status" value="1"/>
</dbReference>
<dbReference type="InterPro" id="IPR036390">
    <property type="entry name" value="WH_DNA-bd_sf"/>
</dbReference>
<feature type="domain" description="HTH gntR-type" evidence="5">
    <location>
        <begin position="10"/>
        <end position="76"/>
    </location>
</feature>
<dbReference type="InterPro" id="IPR000524">
    <property type="entry name" value="Tscrpt_reg_HTH_GntR"/>
</dbReference>